<dbReference type="EMBL" id="BRPK01000004">
    <property type="protein sequence ID" value="GLB37886.1"/>
    <property type="molecule type" value="Genomic_DNA"/>
</dbReference>
<protein>
    <submittedName>
        <fullName evidence="1">Uncharacterized protein</fullName>
    </submittedName>
</protein>
<accession>A0A9P3UP31</accession>
<name>A0A9P3UP31_LYOSH</name>
<comment type="caution">
    <text evidence="1">The sequence shown here is derived from an EMBL/GenBank/DDBJ whole genome shotgun (WGS) entry which is preliminary data.</text>
</comment>
<evidence type="ECO:0000313" key="1">
    <source>
        <dbReference type="EMBL" id="GLB37886.1"/>
    </source>
</evidence>
<proteinExistence type="predicted"/>
<gene>
    <name evidence="1" type="ORF">LshimejAT787_0409370</name>
</gene>
<evidence type="ECO:0000313" key="2">
    <source>
        <dbReference type="Proteomes" id="UP001063166"/>
    </source>
</evidence>
<dbReference type="Proteomes" id="UP001063166">
    <property type="component" value="Unassembled WGS sequence"/>
</dbReference>
<dbReference type="AlphaFoldDB" id="A0A9P3UP31"/>
<keyword evidence="2" id="KW-1185">Reference proteome</keyword>
<sequence length="137" mass="15235">MFPAGQMRSGCVSQAWLYDSRCGVEWRPQLRAIGRRVTASRKSERGIPRSGVIGQRRCDGGSCPLCGAIRTRGDAERKHFLEEKLLPSRLEQRFDVEISTNPALTSSFRVFTCGSQLSSSLAPPFDPPLETSRRCGF</sequence>
<organism evidence="1 2">
    <name type="scientific">Lyophyllum shimeji</name>
    <name type="common">Hon-shimeji</name>
    <name type="synonym">Tricholoma shimeji</name>
    <dbReference type="NCBI Taxonomy" id="47721"/>
    <lineage>
        <taxon>Eukaryota</taxon>
        <taxon>Fungi</taxon>
        <taxon>Dikarya</taxon>
        <taxon>Basidiomycota</taxon>
        <taxon>Agaricomycotina</taxon>
        <taxon>Agaricomycetes</taxon>
        <taxon>Agaricomycetidae</taxon>
        <taxon>Agaricales</taxon>
        <taxon>Tricholomatineae</taxon>
        <taxon>Lyophyllaceae</taxon>
        <taxon>Lyophyllum</taxon>
    </lineage>
</organism>
<reference evidence="1" key="1">
    <citation type="submission" date="2022-07" db="EMBL/GenBank/DDBJ databases">
        <title>The genome of Lyophyllum shimeji provides insight into the initial evolution of ectomycorrhizal fungal genome.</title>
        <authorList>
            <person name="Kobayashi Y."/>
            <person name="Shibata T."/>
            <person name="Hirakawa H."/>
            <person name="Shigenobu S."/>
            <person name="Nishiyama T."/>
            <person name="Yamada A."/>
            <person name="Hasebe M."/>
            <person name="Kawaguchi M."/>
        </authorList>
    </citation>
    <scope>NUCLEOTIDE SEQUENCE</scope>
    <source>
        <strain evidence="1">AT787</strain>
    </source>
</reference>